<evidence type="ECO:0000313" key="2">
    <source>
        <dbReference type="Proteomes" id="UP000198656"/>
    </source>
</evidence>
<reference evidence="2" key="1">
    <citation type="submission" date="2016-10" db="EMBL/GenBank/DDBJ databases">
        <authorList>
            <person name="Varghese N."/>
            <person name="Submissions S."/>
        </authorList>
    </citation>
    <scope>NUCLEOTIDE SEQUENCE [LARGE SCALE GENOMIC DNA]</scope>
    <source>
        <strain evidence="2">DSM 8344</strain>
    </source>
</reference>
<keyword evidence="2" id="KW-1185">Reference proteome</keyword>
<accession>A0A1G7VNY2</accession>
<proteinExistence type="predicted"/>
<sequence>MRIVPETPEKPEDIITELNLLESKHNYLAMLSGIRVAVDRLDEKSNKH</sequence>
<protein>
    <submittedName>
        <fullName evidence="1">Uncharacterized protein</fullName>
    </submittedName>
</protein>
<organism evidence="1 2">
    <name type="scientific">Desulfosporosinus hippei DSM 8344</name>
    <dbReference type="NCBI Taxonomy" id="1121419"/>
    <lineage>
        <taxon>Bacteria</taxon>
        <taxon>Bacillati</taxon>
        <taxon>Bacillota</taxon>
        <taxon>Clostridia</taxon>
        <taxon>Eubacteriales</taxon>
        <taxon>Desulfitobacteriaceae</taxon>
        <taxon>Desulfosporosinus</taxon>
    </lineage>
</organism>
<name>A0A1G7VNY2_9FIRM</name>
<dbReference type="Proteomes" id="UP000198656">
    <property type="component" value="Unassembled WGS sequence"/>
</dbReference>
<dbReference type="EMBL" id="FNCP01000004">
    <property type="protein sequence ID" value="SDG61139.1"/>
    <property type="molecule type" value="Genomic_DNA"/>
</dbReference>
<dbReference type="AlphaFoldDB" id="A0A1G7VNY2"/>
<gene>
    <name evidence="1" type="ORF">SAMN05443529_104175</name>
</gene>
<evidence type="ECO:0000313" key="1">
    <source>
        <dbReference type="EMBL" id="SDG61139.1"/>
    </source>
</evidence>